<protein>
    <submittedName>
        <fullName evidence="2">Putative dehydrogenase</fullName>
    </submittedName>
</protein>
<dbReference type="PANTHER" id="PTHR43377:SF1">
    <property type="entry name" value="BILIVERDIN REDUCTASE A"/>
    <property type="match status" value="1"/>
</dbReference>
<dbReference type="SUPFAM" id="SSF51735">
    <property type="entry name" value="NAD(P)-binding Rossmann-fold domains"/>
    <property type="match status" value="1"/>
</dbReference>
<dbReference type="Gene3D" id="3.40.50.720">
    <property type="entry name" value="NAD(P)-binding Rossmann-like Domain"/>
    <property type="match status" value="1"/>
</dbReference>
<dbReference type="Proteomes" id="UP000292445">
    <property type="component" value="Unassembled WGS sequence"/>
</dbReference>
<evidence type="ECO:0000313" key="3">
    <source>
        <dbReference type="Proteomes" id="UP000292445"/>
    </source>
</evidence>
<organism evidence="2 3">
    <name type="scientific">Pigmentiphaga kullae</name>
    <dbReference type="NCBI Taxonomy" id="151784"/>
    <lineage>
        <taxon>Bacteria</taxon>
        <taxon>Pseudomonadati</taxon>
        <taxon>Pseudomonadota</taxon>
        <taxon>Betaproteobacteria</taxon>
        <taxon>Burkholderiales</taxon>
        <taxon>Alcaligenaceae</taxon>
        <taxon>Pigmentiphaga</taxon>
    </lineage>
</organism>
<dbReference type="PANTHER" id="PTHR43377">
    <property type="entry name" value="BILIVERDIN REDUCTASE A"/>
    <property type="match status" value="1"/>
</dbReference>
<comment type="caution">
    <text evidence="2">The sequence shown here is derived from an EMBL/GenBank/DDBJ whole genome shotgun (WGS) entry which is preliminary data.</text>
</comment>
<dbReference type="SUPFAM" id="SSF55347">
    <property type="entry name" value="Glyceraldehyde-3-phosphate dehydrogenase-like, C-terminal domain"/>
    <property type="match status" value="1"/>
</dbReference>
<reference evidence="2 3" key="1">
    <citation type="submission" date="2019-02" db="EMBL/GenBank/DDBJ databases">
        <title>Genomic Encyclopedia of Type Strains, Phase IV (KMG-IV): sequencing the most valuable type-strain genomes for metagenomic binning, comparative biology and taxonomic classification.</title>
        <authorList>
            <person name="Goeker M."/>
        </authorList>
    </citation>
    <scope>NUCLEOTIDE SEQUENCE [LARGE SCALE GENOMIC DNA]</scope>
    <source>
        <strain evidence="2 3">K24</strain>
    </source>
</reference>
<dbReference type="OrthoDB" id="9781031at2"/>
<evidence type="ECO:0000313" key="2">
    <source>
        <dbReference type="EMBL" id="RZS85172.1"/>
    </source>
</evidence>
<accession>A0A4Q7NJV9</accession>
<dbReference type="InterPro" id="IPR051450">
    <property type="entry name" value="Gfo/Idh/MocA_Oxidoreductases"/>
</dbReference>
<name>A0A4Q7NJV9_9BURK</name>
<feature type="domain" description="GFO/IDH/MocA-like oxidoreductase" evidence="1">
    <location>
        <begin position="145"/>
        <end position="240"/>
    </location>
</feature>
<keyword evidence="3" id="KW-1185">Reference proteome</keyword>
<dbReference type="InterPro" id="IPR055170">
    <property type="entry name" value="GFO_IDH_MocA-like_dom"/>
</dbReference>
<dbReference type="InterPro" id="IPR036291">
    <property type="entry name" value="NAD(P)-bd_dom_sf"/>
</dbReference>
<dbReference type="AlphaFoldDB" id="A0A4Q7NJV9"/>
<dbReference type="Pfam" id="PF22725">
    <property type="entry name" value="GFO_IDH_MocA_C3"/>
    <property type="match status" value="1"/>
</dbReference>
<proteinExistence type="predicted"/>
<dbReference type="EMBL" id="SGXC01000001">
    <property type="protein sequence ID" value="RZS85172.1"/>
    <property type="molecule type" value="Genomic_DNA"/>
</dbReference>
<evidence type="ECO:0000259" key="1">
    <source>
        <dbReference type="Pfam" id="PF22725"/>
    </source>
</evidence>
<sequence>MAAHRVALIAPSHWHYPLYRPAFLGADIRIAGVWDPSALLARQVAAEFDAPVFATVDELLNRSDAGFAFAFGVHADMPAIAGRLIDRGMPFSIEKPAGLHGDHIAGIRRAARRAGVFVSIPFHYRLSALARALSGTTALPSPDFLHVQCSVHAGSPLRFADSSPWLIEPGRAGGGCLMNLGHHPIDLLSWVTGTDVVSVQATLSNKALRLAVEDHALLSLVLADGTVASLETSYRQPARAADYMDFHVALAHRAFTAKRDGERLAFLDTASGAARHVDGGWRFKDYFADYVRTTLSRVEAGAPPVAGLEDLERTQRVIDAAYLSARTGRSTVPQRVSSID</sequence>
<dbReference type="RefSeq" id="WP_130356430.1">
    <property type="nucleotide sequence ID" value="NZ_SGXC01000001.1"/>
</dbReference>
<gene>
    <name evidence="2" type="ORF">EV675_1195</name>
</gene>
<dbReference type="Gene3D" id="3.30.360.10">
    <property type="entry name" value="Dihydrodipicolinate Reductase, domain 2"/>
    <property type="match status" value="1"/>
</dbReference>